<dbReference type="EMBL" id="LKFS01000065">
    <property type="protein sequence ID" value="RND81067.1"/>
    <property type="molecule type" value="Genomic_DNA"/>
</dbReference>
<name>A0A422M2E8_LACPA</name>
<evidence type="ECO:0000313" key="3">
    <source>
        <dbReference type="Proteomes" id="UP000284123"/>
    </source>
</evidence>
<dbReference type="AlphaFoldDB" id="A0A422M2E8"/>
<evidence type="ECO:0000313" key="2">
    <source>
        <dbReference type="EMBL" id="RNE30454.1"/>
    </source>
</evidence>
<sequence length="47" mass="4978">MGSVVKSLLAVYRLQGGRASRLRAGFARGLEVVHTTLASRSPPRIAA</sequence>
<accession>A0A422M2E8</accession>
<organism evidence="1 4">
    <name type="scientific">Lacticaseibacillus paracasei</name>
    <name type="common">Lactobacillus paracasei</name>
    <dbReference type="NCBI Taxonomy" id="1597"/>
    <lineage>
        <taxon>Bacteria</taxon>
        <taxon>Bacillati</taxon>
        <taxon>Bacillota</taxon>
        <taxon>Bacilli</taxon>
        <taxon>Lactobacillales</taxon>
        <taxon>Lactobacillaceae</taxon>
        <taxon>Lacticaseibacillus</taxon>
    </lineage>
</organism>
<dbReference type="EMBL" id="LKGI01000062">
    <property type="protein sequence ID" value="RNE30454.1"/>
    <property type="molecule type" value="Genomic_DNA"/>
</dbReference>
<protein>
    <submittedName>
        <fullName evidence="1">Uncharacterized protein</fullName>
    </submittedName>
</protein>
<evidence type="ECO:0000313" key="1">
    <source>
        <dbReference type="EMBL" id="RND81067.1"/>
    </source>
</evidence>
<proteinExistence type="predicted"/>
<dbReference type="Proteomes" id="UP000284716">
    <property type="component" value="Unassembled WGS sequence"/>
</dbReference>
<reference evidence="3 4" key="1">
    <citation type="journal article" date="2018" name="Front. Microbiol.">
        <title>Conversion of Methionine to Cysteine in Lactobacillus paracasei Depends on the Highly Mobile cysK-ctl-cysE Gene Cluster.</title>
        <authorList>
            <person name="Wuthrich D."/>
            <person name="Irmler S."/>
            <person name="Berthoud H."/>
            <person name="Guggenbuhl B."/>
            <person name="Eugster E."/>
            <person name="Bruggmann R."/>
        </authorList>
    </citation>
    <scope>NUCLEOTIDE SEQUENCE [LARGE SCALE GENOMIC DNA]</scope>
    <source>
        <strain evidence="1 4">FAM18157</strain>
        <strain evidence="2 3">FAM6012</strain>
    </source>
</reference>
<comment type="caution">
    <text evidence="1">The sequence shown here is derived from an EMBL/GenBank/DDBJ whole genome shotgun (WGS) entry which is preliminary data.</text>
</comment>
<gene>
    <name evidence="1" type="ORF">FAM18157_01575</name>
    <name evidence="2" type="ORF">FAM6012_01611</name>
</gene>
<evidence type="ECO:0000313" key="4">
    <source>
        <dbReference type="Proteomes" id="UP000284716"/>
    </source>
</evidence>
<dbReference type="Proteomes" id="UP000284123">
    <property type="component" value="Unassembled WGS sequence"/>
</dbReference>